<evidence type="ECO:0000259" key="11">
    <source>
        <dbReference type="Pfam" id="PF24836"/>
    </source>
</evidence>
<name>A0A4S4ASQ8_9RHOO</name>
<accession>A0A4S4ASQ8</accession>
<evidence type="ECO:0000256" key="7">
    <source>
        <dbReference type="ARBA" id="ARBA00023201"/>
    </source>
</evidence>
<evidence type="ECO:0000256" key="3">
    <source>
        <dbReference type="ARBA" id="ARBA00023027"/>
    </source>
</evidence>
<dbReference type="Proteomes" id="UP000308430">
    <property type="component" value="Unassembled WGS sequence"/>
</dbReference>
<evidence type="ECO:0000256" key="2">
    <source>
        <dbReference type="ARBA" id="ARBA00022967"/>
    </source>
</evidence>
<dbReference type="InterPro" id="IPR056147">
    <property type="entry name" value="NQRA_N"/>
</dbReference>
<proteinExistence type="inferred from homology"/>
<keyword evidence="3 8" id="KW-0520">NAD</keyword>
<dbReference type="GO" id="GO:0016655">
    <property type="term" value="F:oxidoreductase activity, acting on NAD(P)H, quinone or similar compound as acceptor"/>
    <property type="evidence" value="ECO:0007669"/>
    <property type="project" value="UniProtKB-UniRule"/>
</dbReference>
<evidence type="ECO:0000259" key="9">
    <source>
        <dbReference type="Pfam" id="PF05896"/>
    </source>
</evidence>
<comment type="similarity">
    <text evidence="8">Belongs to the NqrA family.</text>
</comment>
<comment type="subunit">
    <text evidence="8">Composed of six subunits; NqrA, NqrB, NqrC, NqrD, NqrE and NqrF.</text>
</comment>
<dbReference type="AlphaFoldDB" id="A0A4S4ASQ8"/>
<dbReference type="PANTHER" id="PTHR37839:SF1">
    <property type="entry name" value="NA(+)-TRANSLOCATING NADH-QUINONE REDUCTASE SUBUNIT A"/>
    <property type="match status" value="1"/>
</dbReference>
<dbReference type="InterPro" id="IPR022615">
    <property type="entry name" value="NqrA_C_domain"/>
</dbReference>
<dbReference type="EC" id="7.2.1.1" evidence="8"/>
<evidence type="ECO:0000313" key="13">
    <source>
        <dbReference type="Proteomes" id="UP000308430"/>
    </source>
</evidence>
<feature type="domain" description="NqrA second alpha/beta" evidence="11">
    <location>
        <begin position="118"/>
        <end position="259"/>
    </location>
</feature>
<dbReference type="NCBIfam" id="TIGR01936">
    <property type="entry name" value="nqrA"/>
    <property type="match status" value="1"/>
</dbReference>
<evidence type="ECO:0000259" key="10">
    <source>
        <dbReference type="Pfam" id="PF11973"/>
    </source>
</evidence>
<dbReference type="NCBIfam" id="NF003759">
    <property type="entry name" value="PRK05352.1-2"/>
    <property type="match status" value="1"/>
</dbReference>
<dbReference type="PANTHER" id="PTHR37839">
    <property type="entry name" value="NA(+)-TRANSLOCATING NADH-QUINONE REDUCTASE SUBUNIT A"/>
    <property type="match status" value="1"/>
</dbReference>
<comment type="catalytic activity">
    <reaction evidence="8">
        <text>a ubiquinone + n Na(+)(in) + NADH + H(+) = a ubiquinol + n Na(+)(out) + NAD(+)</text>
        <dbReference type="Rhea" id="RHEA:47748"/>
        <dbReference type="Rhea" id="RHEA-COMP:9565"/>
        <dbReference type="Rhea" id="RHEA-COMP:9566"/>
        <dbReference type="ChEBI" id="CHEBI:15378"/>
        <dbReference type="ChEBI" id="CHEBI:16389"/>
        <dbReference type="ChEBI" id="CHEBI:17976"/>
        <dbReference type="ChEBI" id="CHEBI:29101"/>
        <dbReference type="ChEBI" id="CHEBI:57540"/>
        <dbReference type="ChEBI" id="CHEBI:57945"/>
        <dbReference type="EC" id="7.2.1.1"/>
    </reaction>
</comment>
<evidence type="ECO:0000313" key="12">
    <source>
        <dbReference type="EMBL" id="THF62925.1"/>
    </source>
</evidence>
<dbReference type="OrthoDB" id="9774536at2"/>
<keyword evidence="6 8" id="KW-0830">Ubiquinone</keyword>
<keyword evidence="4 8" id="KW-0915">Sodium</keyword>
<organism evidence="12 13">
    <name type="scientific">Pseudothauera nasutitermitis</name>
    <dbReference type="NCBI Taxonomy" id="2565930"/>
    <lineage>
        <taxon>Bacteria</taxon>
        <taxon>Pseudomonadati</taxon>
        <taxon>Pseudomonadota</taxon>
        <taxon>Betaproteobacteria</taxon>
        <taxon>Rhodocyclales</taxon>
        <taxon>Zoogloeaceae</taxon>
        <taxon>Pseudothauera</taxon>
    </lineage>
</organism>
<evidence type="ECO:0000256" key="8">
    <source>
        <dbReference type="HAMAP-Rule" id="MF_00425"/>
    </source>
</evidence>
<feature type="domain" description="NqrA N-terminal barrel-sandwich hybrid" evidence="9">
    <location>
        <begin position="2"/>
        <end position="95"/>
    </location>
</feature>
<sequence length="450" mass="48579">MIRIKRGLDLPIAGAPAQHIEAGRPVRSVALIGFDHHGMKPTMAVQVGDRVKLGQVLFSDKKTPGVQYTAPAAGVVSAVHRGEQRVLQSVVIDLDGGEAAEDAVEFARYDDAEIDALDDAAVRENLLASGLWTALRTRPFGKVPAVDARPNSIFVTAIDTHPLAADPQVVLAGYGEDFVRGLRVLARIARVVVCHAEGAQVPEAGVPEVRYEGFAGPHPAGLPGTHIHFLDPVGAHKSVWQLNYQDTTAIGKLFATGRLWVERVVALGGPLVAQPRLLRTRLGANLDELVAGEVKVGRAARVISGSVFGGRTSRGACAFLGRYHLQVSCLEEGTEREFLHYLRAGVDKHSVMNLYLSRLSPDRLFDFTTSTNGSPRAMVPIGNYEEVMPLDILPTQLLRALIVGDTDTAQKLGALELDEEDLALCTYVCAGKYEYGPILRDNLARIEKEG</sequence>
<dbReference type="InterPro" id="IPR056148">
    <property type="entry name" value="NQRA_2nd"/>
</dbReference>
<dbReference type="Pfam" id="PF11973">
    <property type="entry name" value="NQRA_SLBB"/>
    <property type="match status" value="1"/>
</dbReference>
<evidence type="ECO:0000256" key="1">
    <source>
        <dbReference type="ARBA" id="ARBA00022448"/>
    </source>
</evidence>
<comment type="caution">
    <text evidence="12">The sequence shown here is derived from an EMBL/GenBank/DDBJ whole genome shotgun (WGS) entry which is preliminary data.</text>
</comment>
<dbReference type="GO" id="GO:0006814">
    <property type="term" value="P:sodium ion transport"/>
    <property type="evidence" value="ECO:0007669"/>
    <property type="project" value="UniProtKB-UniRule"/>
</dbReference>
<keyword evidence="13" id="KW-1185">Reference proteome</keyword>
<gene>
    <name evidence="8" type="primary">nqrA</name>
    <name evidence="12" type="ORF">E6C76_16810</name>
</gene>
<keyword evidence="2 8" id="KW-1278">Translocase</keyword>
<dbReference type="InterPro" id="IPR008703">
    <property type="entry name" value="NqrA"/>
</dbReference>
<reference evidence="12 13" key="1">
    <citation type="submission" date="2019-04" db="EMBL/GenBank/DDBJ databases">
        <title>Azoarcus nasutitermitis sp. nov. isolated from termite nest.</title>
        <authorList>
            <person name="Lin S.-Y."/>
            <person name="Hameed A."/>
            <person name="Hsu Y.-H."/>
            <person name="Young C.-C."/>
        </authorList>
    </citation>
    <scope>NUCLEOTIDE SEQUENCE [LARGE SCALE GENOMIC DNA]</scope>
    <source>
        <strain evidence="12 13">CC-YHH838</strain>
    </source>
</reference>
<keyword evidence="5 8" id="KW-0406">Ion transport</keyword>
<dbReference type="HAMAP" id="MF_00425">
    <property type="entry name" value="NqrA"/>
    <property type="match status" value="1"/>
</dbReference>
<evidence type="ECO:0000256" key="5">
    <source>
        <dbReference type="ARBA" id="ARBA00023065"/>
    </source>
</evidence>
<keyword evidence="7 8" id="KW-0739">Sodium transport</keyword>
<protein>
    <recommendedName>
        <fullName evidence="8">Na(+)-translocating NADH-quinone reductase subunit A</fullName>
        <shortName evidence="8">Na(+)-NQR subunit A</shortName>
        <shortName evidence="8">Na(+)-translocating NQR subunit A</shortName>
        <ecNumber evidence="8">7.2.1.1</ecNumber>
    </recommendedName>
    <alternativeName>
        <fullName evidence="8">NQR complex subunit A</fullName>
    </alternativeName>
    <alternativeName>
        <fullName evidence="8">NQR-1 subunit A</fullName>
    </alternativeName>
</protein>
<comment type="function">
    <text evidence="8">NQR complex catalyzes the reduction of ubiquinone-1 to ubiquinol by two successive reactions, coupled with the transport of Na(+) ions from the cytoplasm to the periplasm. NqrA to NqrE are probably involved in the second step, the conversion of ubisemiquinone to ubiquinol.</text>
</comment>
<evidence type="ECO:0000256" key="4">
    <source>
        <dbReference type="ARBA" id="ARBA00023053"/>
    </source>
</evidence>
<dbReference type="Pfam" id="PF05896">
    <property type="entry name" value="NQRA_N"/>
    <property type="match status" value="1"/>
</dbReference>
<evidence type="ECO:0000256" key="6">
    <source>
        <dbReference type="ARBA" id="ARBA00023075"/>
    </source>
</evidence>
<keyword evidence="1 8" id="KW-0813">Transport</keyword>
<dbReference type="Pfam" id="PF24836">
    <property type="entry name" value="NQRA_2nd"/>
    <property type="match status" value="1"/>
</dbReference>
<dbReference type="EMBL" id="SSOC01000006">
    <property type="protein sequence ID" value="THF62925.1"/>
    <property type="molecule type" value="Genomic_DNA"/>
</dbReference>
<feature type="domain" description="Na(+)-translocating NADH-quinone reductase subunit A C-terminal" evidence="10">
    <location>
        <begin position="264"/>
        <end position="313"/>
    </location>
</feature>
<dbReference type="RefSeq" id="WP_136349406.1">
    <property type="nucleotide sequence ID" value="NZ_SSOC01000006.1"/>
</dbReference>